<evidence type="ECO:0000313" key="3">
    <source>
        <dbReference type="Proteomes" id="UP001595847"/>
    </source>
</evidence>
<dbReference type="Proteomes" id="UP001595847">
    <property type="component" value="Unassembled WGS sequence"/>
</dbReference>
<comment type="caution">
    <text evidence="2">The sequence shown here is derived from an EMBL/GenBank/DDBJ whole genome shotgun (WGS) entry which is preliminary data.</text>
</comment>
<evidence type="ECO:0000256" key="1">
    <source>
        <dbReference type="SAM" id="MobiDB-lite"/>
    </source>
</evidence>
<feature type="compositionally biased region" description="Gly residues" evidence="1">
    <location>
        <begin position="111"/>
        <end position="130"/>
    </location>
</feature>
<dbReference type="EMBL" id="JBHSBH010000005">
    <property type="protein sequence ID" value="MFC3995816.1"/>
    <property type="molecule type" value="Genomic_DNA"/>
</dbReference>
<feature type="region of interest" description="Disordered" evidence="1">
    <location>
        <begin position="108"/>
        <end position="130"/>
    </location>
</feature>
<reference evidence="3" key="1">
    <citation type="journal article" date="2019" name="Int. J. Syst. Evol. Microbiol.">
        <title>The Global Catalogue of Microorganisms (GCM) 10K type strain sequencing project: providing services to taxonomists for standard genome sequencing and annotation.</title>
        <authorList>
            <consortium name="The Broad Institute Genomics Platform"/>
            <consortium name="The Broad Institute Genome Sequencing Center for Infectious Disease"/>
            <person name="Wu L."/>
            <person name="Ma J."/>
        </authorList>
    </citation>
    <scope>NUCLEOTIDE SEQUENCE [LARGE SCALE GENOMIC DNA]</scope>
    <source>
        <strain evidence="3">TBRC 1826</strain>
    </source>
</reference>
<proteinExistence type="predicted"/>
<protein>
    <recommendedName>
        <fullName evidence="4">WXG100 family type VII secretion target</fullName>
    </recommendedName>
</protein>
<accession>A0ABV8FLP3</accession>
<evidence type="ECO:0008006" key="4">
    <source>
        <dbReference type="Google" id="ProtNLM"/>
    </source>
</evidence>
<keyword evidence="3" id="KW-1185">Reference proteome</keyword>
<gene>
    <name evidence="2" type="ORF">ACFOVU_07815</name>
</gene>
<name>A0ABV8FLP3_9ACTN</name>
<evidence type="ECO:0000313" key="2">
    <source>
        <dbReference type="EMBL" id="MFC3995816.1"/>
    </source>
</evidence>
<organism evidence="2 3">
    <name type="scientific">Nocardiopsis sediminis</name>
    <dbReference type="NCBI Taxonomy" id="1778267"/>
    <lineage>
        <taxon>Bacteria</taxon>
        <taxon>Bacillati</taxon>
        <taxon>Actinomycetota</taxon>
        <taxon>Actinomycetes</taxon>
        <taxon>Streptosporangiales</taxon>
        <taxon>Nocardiopsidaceae</taxon>
        <taxon>Nocardiopsis</taxon>
    </lineage>
</organism>
<sequence>MSDDSMFIGPDLMTKYGAMLNETADLTDEILKEHRSGTSAFGKPWGHGDEIADLFEDKYVPGEQQLQDYLEVLSEVLRETTVNFLDTVEEYRRSEAFGIDTSKDLFKDLPGGPGGLPGGSGGLPGGSGRR</sequence>
<dbReference type="RefSeq" id="WP_378531321.1">
    <property type="nucleotide sequence ID" value="NZ_JBHSBH010000005.1"/>
</dbReference>